<organism evidence="1 2">
    <name type="scientific">Synechococcus phage metaG-MbCM1</name>
    <dbReference type="NCBI Taxonomy" id="1079999"/>
    <lineage>
        <taxon>Viruses</taxon>
        <taxon>Duplodnaviria</taxon>
        <taxon>Heunggongvirae</taxon>
        <taxon>Uroviricota</taxon>
        <taxon>Caudoviricetes</taxon>
        <taxon>Pantevenvirales</taxon>
        <taxon>Kyanoviridae</taxon>
        <taxon>Galenevirus</taxon>
        <taxon>Galenevirus mbcm1</taxon>
    </lineage>
</organism>
<dbReference type="Proteomes" id="UP000007597">
    <property type="component" value="Segment"/>
</dbReference>
<evidence type="ECO:0000313" key="1">
    <source>
        <dbReference type="EMBL" id="AFD02922.1"/>
    </source>
</evidence>
<dbReference type="EMBL" id="JN371769">
    <property type="protein sequence ID" value="AFD02922.1"/>
    <property type="molecule type" value="Genomic_DNA"/>
</dbReference>
<dbReference type="KEGG" id="vg:14005346"/>
<evidence type="ECO:0000313" key="2">
    <source>
        <dbReference type="Proteomes" id="UP000007597"/>
    </source>
</evidence>
<reference evidence="1 2" key="1">
    <citation type="submission" date="2011-07" db="EMBL/GenBank/DDBJ databases">
        <title>Viral Tagging: a high-throughput approach to explore virus-host interactions.</title>
        <authorList>
            <person name="Deng L."/>
            <person name="Sullivan M.B."/>
            <person name="Poulos B."/>
            <person name="Ignacio Espinoza J.C."/>
        </authorList>
    </citation>
    <scope>NUCLEOTIDE SEQUENCE [LARGE SCALE GENOMIC DNA]</scope>
</reference>
<accession>H8ZN61</accession>
<proteinExistence type="predicted"/>
<dbReference type="RefSeq" id="YP_007001573.1">
    <property type="nucleotide sequence ID" value="NC_019443.1"/>
</dbReference>
<protein>
    <submittedName>
        <fullName evidence="1">Uncharacterized protein</fullName>
    </submittedName>
</protein>
<sequence length="81" mass="9566">MNFQKGDYYSLNDLNGWVNFIDKSYITLVINEWTKCEELAKGSASNVHQVQLLIYPHQWKDMVKSNRNRFQDDTINNSHVT</sequence>
<dbReference type="OrthoDB" id="25758at10239"/>
<name>H8ZN61_9CAUD</name>
<dbReference type="GeneID" id="14005346"/>
<keyword evidence="2" id="KW-1185">Reference proteome</keyword>